<keyword evidence="2" id="KW-1185">Reference proteome</keyword>
<dbReference type="EMBL" id="LWDX02046047">
    <property type="protein sequence ID" value="OEL22197.1"/>
    <property type="molecule type" value="Genomic_DNA"/>
</dbReference>
<proteinExistence type="predicted"/>
<evidence type="ECO:0000313" key="2">
    <source>
        <dbReference type="Proteomes" id="UP000095767"/>
    </source>
</evidence>
<dbReference type="AlphaFoldDB" id="A0A1E5VAU8"/>
<protein>
    <submittedName>
        <fullName evidence="1">Uncharacterized protein</fullName>
    </submittedName>
</protein>
<feature type="non-terminal residue" evidence="1">
    <location>
        <position position="66"/>
    </location>
</feature>
<comment type="caution">
    <text evidence="1">The sequence shown here is derived from an EMBL/GenBank/DDBJ whole genome shotgun (WGS) entry which is preliminary data.</text>
</comment>
<sequence>LKMTYNMQPLLLWFMKCASARIAVRIVVQSLGVDPSRGKFIKGMTAFLRITLQKIRSITRTSSADG</sequence>
<feature type="non-terminal residue" evidence="1">
    <location>
        <position position="1"/>
    </location>
</feature>
<accession>A0A1E5VAU8</accession>
<evidence type="ECO:0000313" key="1">
    <source>
        <dbReference type="EMBL" id="OEL22197.1"/>
    </source>
</evidence>
<reference evidence="1 2" key="1">
    <citation type="submission" date="2016-09" db="EMBL/GenBank/DDBJ databases">
        <title>The draft genome of Dichanthelium oligosanthes: A C3 panicoid grass species.</title>
        <authorList>
            <person name="Studer A.J."/>
            <person name="Schnable J.C."/>
            <person name="Brutnell T.P."/>
        </authorList>
    </citation>
    <scope>NUCLEOTIDE SEQUENCE [LARGE SCALE GENOMIC DNA]</scope>
    <source>
        <strain evidence="2">cv. Kellogg 1175</strain>
        <tissue evidence="1">Leaf</tissue>
    </source>
</reference>
<dbReference type="Proteomes" id="UP000095767">
    <property type="component" value="Unassembled WGS sequence"/>
</dbReference>
<gene>
    <name evidence="1" type="ORF">BAE44_0016784</name>
</gene>
<organism evidence="1 2">
    <name type="scientific">Dichanthelium oligosanthes</name>
    <dbReference type="NCBI Taxonomy" id="888268"/>
    <lineage>
        <taxon>Eukaryota</taxon>
        <taxon>Viridiplantae</taxon>
        <taxon>Streptophyta</taxon>
        <taxon>Embryophyta</taxon>
        <taxon>Tracheophyta</taxon>
        <taxon>Spermatophyta</taxon>
        <taxon>Magnoliopsida</taxon>
        <taxon>Liliopsida</taxon>
        <taxon>Poales</taxon>
        <taxon>Poaceae</taxon>
        <taxon>PACMAD clade</taxon>
        <taxon>Panicoideae</taxon>
        <taxon>Panicodae</taxon>
        <taxon>Paniceae</taxon>
        <taxon>Dichantheliinae</taxon>
        <taxon>Dichanthelium</taxon>
    </lineage>
</organism>
<name>A0A1E5VAU8_9POAL</name>